<dbReference type="EMBL" id="JALIRP010000001">
    <property type="protein sequence ID" value="MCJ8010784.1"/>
    <property type="molecule type" value="Genomic_DNA"/>
</dbReference>
<gene>
    <name evidence="2" type="ORF">MUG84_03370</name>
</gene>
<accession>A0A9X2B0S3</accession>
<feature type="transmembrane region" description="Helical" evidence="1">
    <location>
        <begin position="60"/>
        <end position="82"/>
    </location>
</feature>
<evidence type="ECO:0000256" key="1">
    <source>
        <dbReference type="SAM" id="Phobius"/>
    </source>
</evidence>
<feature type="transmembrane region" description="Helical" evidence="1">
    <location>
        <begin position="18"/>
        <end position="40"/>
    </location>
</feature>
<sequence length="150" mass="17436">MNFYSKSSENKTFSKKVFIVYSILMLISYYSYVLLDYYRLNKSQYWLSKDLDAITQLNRWVFIFEALHSILFVVAVLTIHILFRKNIKVLTHFLLLNIALFVGMALVNFIISLATSLPSSNLIKPLISMIIVFSIDVLLVQMKDKAGFYT</sequence>
<evidence type="ECO:0000313" key="2">
    <source>
        <dbReference type="EMBL" id="MCJ8010784.1"/>
    </source>
</evidence>
<reference evidence="2" key="1">
    <citation type="submission" date="2022-04" db="EMBL/GenBank/DDBJ databases">
        <title>Paenibacillus mangrovi sp. nov., a novel endophytic bacterium isolated from bark of Kandelia candel.</title>
        <authorList>
            <person name="Tuo L."/>
        </authorList>
    </citation>
    <scope>NUCLEOTIDE SEQUENCE</scope>
    <source>
        <strain evidence="2">KQZ6P-2</strain>
    </source>
</reference>
<dbReference type="RefSeq" id="WP_244719877.1">
    <property type="nucleotide sequence ID" value="NZ_JALIRP010000001.1"/>
</dbReference>
<evidence type="ECO:0000313" key="3">
    <source>
        <dbReference type="Proteomes" id="UP001139347"/>
    </source>
</evidence>
<comment type="caution">
    <text evidence="2">The sequence shown here is derived from an EMBL/GenBank/DDBJ whole genome shotgun (WGS) entry which is preliminary data.</text>
</comment>
<proteinExistence type="predicted"/>
<protein>
    <submittedName>
        <fullName evidence="2">Uncharacterized protein</fullName>
    </submittedName>
</protein>
<keyword evidence="1" id="KW-0812">Transmembrane</keyword>
<dbReference type="Proteomes" id="UP001139347">
    <property type="component" value="Unassembled WGS sequence"/>
</dbReference>
<dbReference type="AlphaFoldDB" id="A0A9X2B0S3"/>
<feature type="transmembrane region" description="Helical" evidence="1">
    <location>
        <begin position="94"/>
        <end position="116"/>
    </location>
</feature>
<name>A0A9X2B0S3_9BACL</name>
<feature type="transmembrane region" description="Helical" evidence="1">
    <location>
        <begin position="122"/>
        <end position="140"/>
    </location>
</feature>
<keyword evidence="1" id="KW-1133">Transmembrane helix</keyword>
<keyword evidence="3" id="KW-1185">Reference proteome</keyword>
<keyword evidence="1" id="KW-0472">Membrane</keyword>
<organism evidence="2 3">
    <name type="scientific">Paenibacillus mangrovi</name>
    <dbReference type="NCBI Taxonomy" id="2931978"/>
    <lineage>
        <taxon>Bacteria</taxon>
        <taxon>Bacillati</taxon>
        <taxon>Bacillota</taxon>
        <taxon>Bacilli</taxon>
        <taxon>Bacillales</taxon>
        <taxon>Paenibacillaceae</taxon>
        <taxon>Paenibacillus</taxon>
    </lineage>
</organism>